<keyword evidence="9" id="KW-0645">Protease</keyword>
<keyword evidence="9" id="KW-0378">Hydrolase</keyword>
<evidence type="ECO:0000256" key="7">
    <source>
        <dbReference type="ARBA" id="ARBA00023136"/>
    </source>
</evidence>
<keyword evidence="7" id="KW-0472">Membrane</keyword>
<comment type="subcellular location">
    <subcellularLocation>
        <location evidence="1">Mitochondrion inner membrane</location>
        <topology evidence="1">Multi-pass membrane protein</topology>
    </subcellularLocation>
</comment>
<evidence type="ECO:0000256" key="3">
    <source>
        <dbReference type="ARBA" id="ARBA00022692"/>
    </source>
</evidence>
<evidence type="ECO:0000256" key="5">
    <source>
        <dbReference type="ARBA" id="ARBA00022989"/>
    </source>
</evidence>
<dbReference type="Proteomes" id="UP000268321">
    <property type="component" value="Unassembled WGS sequence"/>
</dbReference>
<evidence type="ECO:0000256" key="8">
    <source>
        <dbReference type="SAM" id="MobiDB-lite"/>
    </source>
</evidence>
<dbReference type="EMBL" id="ML004429">
    <property type="protein sequence ID" value="RKP32749.1"/>
    <property type="molecule type" value="Genomic_DNA"/>
</dbReference>
<keyword evidence="5" id="KW-1133">Transmembrane helix</keyword>
<dbReference type="OrthoDB" id="4087899at2759"/>
<evidence type="ECO:0000256" key="2">
    <source>
        <dbReference type="ARBA" id="ARBA00009782"/>
    </source>
</evidence>
<proteinExistence type="inferred from homology"/>
<dbReference type="GO" id="GO:0006508">
    <property type="term" value="P:proteolysis"/>
    <property type="evidence" value="ECO:0007669"/>
    <property type="project" value="UniProtKB-KW"/>
</dbReference>
<keyword evidence="6" id="KW-0496">Mitochondrion</keyword>
<sequence>MHRRPYLFDADGQSKAGFGQHTSFAKAHGRHSSSEKDGSKGPGSSSTDSPSSFWLLDLFLDLFPRNPSVGLRFLTPIVPAADNRPALYMVTTAQLLLGLQWMTRRVPRIAESRFRARLASAVRYLAGSSAVLLSGLEYSRLALPYDPWAEEARRWRKWAWKNGHKPSWWFGSIWFYTPMSMAEWKHKTSAWIANTANALEIEENTSLAAFKDTGLLTGISIGPHASLKAGEPHTYEDIYRNLRRINRMRMQTALKEELSNVTELNKAERIDLILEGKGPVHICEKYTKPNITFGNHKMETDEDFEMMWEKFEPWDELGQETDFDVRLIPQS</sequence>
<dbReference type="Pfam" id="PF08602">
    <property type="entry name" value="Mgr1"/>
    <property type="match status" value="1"/>
</dbReference>
<evidence type="ECO:0000256" key="6">
    <source>
        <dbReference type="ARBA" id="ARBA00023128"/>
    </source>
</evidence>
<evidence type="ECO:0000313" key="9">
    <source>
        <dbReference type="EMBL" id="RKP32749.1"/>
    </source>
</evidence>
<comment type="similarity">
    <text evidence="2">Belongs to the MGR1 family.</text>
</comment>
<keyword evidence="4" id="KW-0999">Mitochondrion inner membrane</keyword>
<feature type="region of interest" description="Disordered" evidence="8">
    <location>
        <begin position="23"/>
        <end position="46"/>
    </location>
</feature>
<dbReference type="GO" id="GO:0008233">
    <property type="term" value="F:peptidase activity"/>
    <property type="evidence" value="ECO:0007669"/>
    <property type="project" value="UniProtKB-KW"/>
</dbReference>
<name>A0A4V1J3P2_9ASCO</name>
<keyword evidence="10" id="KW-1185">Reference proteome</keyword>
<reference evidence="10" key="1">
    <citation type="journal article" date="2018" name="Nat. Microbiol.">
        <title>Leveraging single-cell genomics to expand the fungal tree of life.</title>
        <authorList>
            <person name="Ahrendt S.R."/>
            <person name="Quandt C.A."/>
            <person name="Ciobanu D."/>
            <person name="Clum A."/>
            <person name="Salamov A."/>
            <person name="Andreopoulos B."/>
            <person name="Cheng J.F."/>
            <person name="Woyke T."/>
            <person name="Pelin A."/>
            <person name="Henrissat B."/>
            <person name="Reynolds N.K."/>
            <person name="Benny G.L."/>
            <person name="Smith M.E."/>
            <person name="James T.Y."/>
            <person name="Grigoriev I.V."/>
        </authorList>
    </citation>
    <scope>NUCLEOTIDE SEQUENCE [LARGE SCALE GENOMIC DNA]</scope>
    <source>
        <strain evidence="10">Baker2002</strain>
    </source>
</reference>
<dbReference type="AlphaFoldDB" id="A0A4V1J3P2"/>
<dbReference type="InterPro" id="IPR013911">
    <property type="entry name" value="i-AAA_Mgr1"/>
</dbReference>
<protein>
    <submittedName>
        <fullName evidence="9">I-AAA protease complex subunit Mgr1</fullName>
    </submittedName>
</protein>
<evidence type="ECO:0000256" key="1">
    <source>
        <dbReference type="ARBA" id="ARBA00004448"/>
    </source>
</evidence>
<organism evidence="9 10">
    <name type="scientific">Metschnikowia bicuspidata</name>
    <dbReference type="NCBI Taxonomy" id="27322"/>
    <lineage>
        <taxon>Eukaryota</taxon>
        <taxon>Fungi</taxon>
        <taxon>Dikarya</taxon>
        <taxon>Ascomycota</taxon>
        <taxon>Saccharomycotina</taxon>
        <taxon>Pichiomycetes</taxon>
        <taxon>Metschnikowiaceae</taxon>
        <taxon>Metschnikowia</taxon>
    </lineage>
</organism>
<gene>
    <name evidence="9" type="ORF">METBISCDRAFT_21017</name>
</gene>
<keyword evidence="3" id="KW-0812">Transmembrane</keyword>
<evidence type="ECO:0000256" key="4">
    <source>
        <dbReference type="ARBA" id="ARBA00022792"/>
    </source>
</evidence>
<evidence type="ECO:0000313" key="10">
    <source>
        <dbReference type="Proteomes" id="UP000268321"/>
    </source>
</evidence>
<dbReference type="GO" id="GO:0005743">
    <property type="term" value="C:mitochondrial inner membrane"/>
    <property type="evidence" value="ECO:0007669"/>
    <property type="project" value="UniProtKB-SubCell"/>
</dbReference>
<accession>A0A4V1J3P2</accession>